<feature type="transmembrane region" description="Helical" evidence="1">
    <location>
        <begin position="186"/>
        <end position="204"/>
    </location>
</feature>
<gene>
    <name evidence="2" type="ORF">MUDAN_MDHGFNIF_02445</name>
</gene>
<evidence type="ECO:0000313" key="2">
    <source>
        <dbReference type="EMBL" id="VDG27599.1"/>
    </source>
</evidence>
<feature type="transmembrane region" description="Helical" evidence="1">
    <location>
        <begin position="21"/>
        <end position="41"/>
    </location>
</feature>
<organism evidence="2 3">
    <name type="scientific">Lactiplantibacillus mudanjiangensis</name>
    <dbReference type="NCBI Taxonomy" id="1296538"/>
    <lineage>
        <taxon>Bacteria</taxon>
        <taxon>Bacillati</taxon>
        <taxon>Bacillota</taxon>
        <taxon>Bacilli</taxon>
        <taxon>Lactobacillales</taxon>
        <taxon>Lactobacillaceae</taxon>
        <taxon>Lactiplantibacillus</taxon>
    </lineage>
</organism>
<keyword evidence="3" id="KW-1185">Reference proteome</keyword>
<feature type="transmembrane region" description="Helical" evidence="1">
    <location>
        <begin position="139"/>
        <end position="165"/>
    </location>
</feature>
<accession>A0A660DVF6</accession>
<reference evidence="2 3" key="1">
    <citation type="submission" date="2018-11" db="EMBL/GenBank/DDBJ databases">
        <authorList>
            <person name="Wuyts S."/>
        </authorList>
    </citation>
    <scope>NUCLEOTIDE SEQUENCE [LARGE SCALE GENOMIC DNA]</scope>
    <source>
        <strain evidence="2">Lactobacillus mudanjiangensis AMBF249</strain>
    </source>
</reference>
<evidence type="ECO:0000256" key="1">
    <source>
        <dbReference type="SAM" id="Phobius"/>
    </source>
</evidence>
<dbReference type="OrthoDB" id="2249484at2"/>
<feature type="transmembrane region" description="Helical" evidence="1">
    <location>
        <begin position="53"/>
        <end position="75"/>
    </location>
</feature>
<proteinExistence type="predicted"/>
<feature type="transmembrane region" description="Helical" evidence="1">
    <location>
        <begin position="96"/>
        <end position="119"/>
    </location>
</feature>
<keyword evidence="1" id="KW-0812">Transmembrane</keyword>
<dbReference type="Proteomes" id="UP000289996">
    <property type="component" value="Unassembled WGS sequence"/>
</dbReference>
<keyword evidence="1" id="KW-1133">Transmembrane helix</keyword>
<sequence>MPTKLRTTTHYLFTEQLRLLGWTYVYLIAIFLILPFIFDLISGNLKDFSLTGSIATLGLGAVFGLFLMITMSLTYDHFKLFIQNGISRKTFWRARILSMLAMGLVGTIITAIYDYAIVVPLRFDSIAKFFNNGNFYTLYIHYFGNNLAINIFASLIMLLLAYILLGTTGLAFGSIFSLLSKTTRRLVLILGPILGIFFLFFIASNSNGHSSDSFIWLLDLFKFLVGDFNNAAAGHLNPLMPMLTMLVGSSIMAGIAYFFNQKLKVKS</sequence>
<protein>
    <submittedName>
        <fullName evidence="2">ABC transporter permease [Lactobacillus sp.]</fullName>
    </submittedName>
</protein>
<feature type="transmembrane region" description="Helical" evidence="1">
    <location>
        <begin position="239"/>
        <end position="259"/>
    </location>
</feature>
<keyword evidence="1" id="KW-0472">Membrane</keyword>
<name>A0A660DVF6_9LACO</name>
<dbReference type="RefSeq" id="WP_130845405.1">
    <property type="nucleotide sequence ID" value="NZ_BJDY01000006.1"/>
</dbReference>
<dbReference type="EMBL" id="UYIG01000035">
    <property type="protein sequence ID" value="VDG27599.1"/>
    <property type="molecule type" value="Genomic_DNA"/>
</dbReference>
<evidence type="ECO:0000313" key="3">
    <source>
        <dbReference type="Proteomes" id="UP000289996"/>
    </source>
</evidence>
<dbReference type="AlphaFoldDB" id="A0A660DVF6"/>